<organism evidence="2 3">
    <name type="scientific">Achromobacter phage Motura</name>
    <dbReference type="NCBI Taxonomy" id="2591403"/>
    <lineage>
        <taxon>Viruses</taxon>
        <taxon>Duplodnaviria</taxon>
        <taxon>Heunggongvirae</taxon>
        <taxon>Uroviricota</taxon>
        <taxon>Caudoviricetes</taxon>
        <taxon>Moturavirus</taxon>
        <taxon>Moturavirus motura</taxon>
    </lineage>
</organism>
<dbReference type="CDD" id="cd00009">
    <property type="entry name" value="AAA"/>
    <property type="match status" value="1"/>
</dbReference>
<dbReference type="InterPro" id="IPR027417">
    <property type="entry name" value="P-loop_NTPase"/>
</dbReference>
<proteinExistence type="predicted"/>
<dbReference type="KEGG" id="vg:56136196"/>
<dbReference type="GeneID" id="56136196"/>
<reference evidence="2 3" key="1">
    <citation type="submission" date="2019-06" db="EMBL/GenBank/DDBJ databases">
        <authorList>
            <person name="Kincaid V.D."/>
            <person name="Fuller A."/>
            <person name="Hodges K."/>
            <person name="Bansal M."/>
            <person name="Essig J."/>
            <person name="Johnson A."/>
        </authorList>
    </citation>
    <scope>NUCLEOTIDE SEQUENCE [LARGE SCALE GENOMIC DNA]</scope>
</reference>
<name>A0A514CSE4_9CAUD</name>
<sequence>MTAFHLAHRPRTLDKLIGHSEVVTRLQGMVKTGKIPNAILFTGPSSAGKTTLARAFAAAINGVDSVDELTDYKEMNGTDQKTIEDIRQAVTLSRYAPTKKKRVIVIDEAQGIISNPQAAAALLKPLEEPAKNTVWILCSMDPQKFTSGNGKALANRCSQFVLQAHTINDLTKQAKRIIKREKMDYAEPIIDTVVQNCNMEMRTLANLLEGVQQYYDGLDKKDRPKKMKESDVAQVLSTVVSSDEKLAVEVMVALYAGQYAKVQRALLDVQNGFQFVTLLLQANQFLLNSAILKGERHPKLAWWSATNKELQARTKKMEITLGQLAAVNERLVECKSQAQQFLVSPEDLLSAKLYRAIKDIFAKSK</sequence>
<feature type="domain" description="AAA+ ATPase" evidence="1">
    <location>
        <begin position="35"/>
        <end position="168"/>
    </location>
</feature>
<dbReference type="Gene3D" id="3.40.50.300">
    <property type="entry name" value="P-loop containing nucleotide triphosphate hydrolases"/>
    <property type="match status" value="1"/>
</dbReference>
<dbReference type="InterPro" id="IPR003593">
    <property type="entry name" value="AAA+_ATPase"/>
</dbReference>
<evidence type="ECO:0000313" key="3">
    <source>
        <dbReference type="Proteomes" id="UP000320799"/>
    </source>
</evidence>
<protein>
    <submittedName>
        <fullName evidence="2">DNA polymerase III gamma subunit</fullName>
    </submittedName>
</protein>
<evidence type="ECO:0000313" key="2">
    <source>
        <dbReference type="EMBL" id="QDH83395.1"/>
    </source>
</evidence>
<keyword evidence="3" id="KW-1185">Reference proteome</keyword>
<dbReference type="SUPFAM" id="SSF52540">
    <property type="entry name" value="P-loop containing nucleoside triphosphate hydrolases"/>
    <property type="match status" value="1"/>
</dbReference>
<dbReference type="PANTHER" id="PTHR11669">
    <property type="entry name" value="REPLICATION FACTOR C / DNA POLYMERASE III GAMMA-TAU SUBUNIT"/>
    <property type="match status" value="1"/>
</dbReference>
<dbReference type="EMBL" id="MN094788">
    <property type="protein sequence ID" value="QDH83395.1"/>
    <property type="molecule type" value="Genomic_DNA"/>
</dbReference>
<dbReference type="Pfam" id="PF13177">
    <property type="entry name" value="DNA_pol3_delta2"/>
    <property type="match status" value="1"/>
</dbReference>
<evidence type="ECO:0000259" key="1">
    <source>
        <dbReference type="SMART" id="SM00382"/>
    </source>
</evidence>
<dbReference type="SMART" id="SM00382">
    <property type="entry name" value="AAA"/>
    <property type="match status" value="1"/>
</dbReference>
<dbReference type="RefSeq" id="YP_009903920.1">
    <property type="nucleotide sequence ID" value="NC_049849.1"/>
</dbReference>
<dbReference type="PANTHER" id="PTHR11669:SF0">
    <property type="entry name" value="PROTEIN STICHEL-LIKE 2"/>
    <property type="match status" value="1"/>
</dbReference>
<dbReference type="Proteomes" id="UP000320799">
    <property type="component" value="Segment"/>
</dbReference>
<dbReference type="GO" id="GO:0006261">
    <property type="term" value="P:DNA-templated DNA replication"/>
    <property type="evidence" value="ECO:0007669"/>
    <property type="project" value="TreeGrafter"/>
</dbReference>
<dbReference type="InterPro" id="IPR050238">
    <property type="entry name" value="DNA_Rep/Repair_Clamp_Loader"/>
</dbReference>
<accession>A0A514CSE4</accession>